<gene>
    <name evidence="2" type="ORF">BJX67DRAFT_41475</name>
</gene>
<dbReference type="EMBL" id="JBFXLQ010000013">
    <property type="protein sequence ID" value="KAL2868487.1"/>
    <property type="molecule type" value="Genomic_DNA"/>
</dbReference>
<dbReference type="PROSITE" id="PS51257">
    <property type="entry name" value="PROKAR_LIPOPROTEIN"/>
    <property type="match status" value="1"/>
</dbReference>
<organism evidence="2 3">
    <name type="scientific">Aspergillus lucknowensis</name>
    <dbReference type="NCBI Taxonomy" id="176173"/>
    <lineage>
        <taxon>Eukaryota</taxon>
        <taxon>Fungi</taxon>
        <taxon>Dikarya</taxon>
        <taxon>Ascomycota</taxon>
        <taxon>Pezizomycotina</taxon>
        <taxon>Eurotiomycetes</taxon>
        <taxon>Eurotiomycetidae</taxon>
        <taxon>Eurotiales</taxon>
        <taxon>Aspergillaceae</taxon>
        <taxon>Aspergillus</taxon>
        <taxon>Aspergillus subgen. Nidulantes</taxon>
    </lineage>
</organism>
<keyword evidence="3" id="KW-1185">Reference proteome</keyword>
<sequence length="124" mass="13944">MFTFVRRSYEIDVVDHVWLYSCAGLMSCGCAFNRRANDKASTQRTRRDFCGAVKILENSGQPLGKPRPRMEESPRDQHPSRLGTRVTRSPPPLVCLSGTGRARQSSVWLPRSASGENRLFSSEI</sequence>
<name>A0ABR4LVP7_9EURO</name>
<dbReference type="GeneID" id="98150049"/>
<feature type="region of interest" description="Disordered" evidence="1">
    <location>
        <begin position="58"/>
        <end position="112"/>
    </location>
</feature>
<evidence type="ECO:0000256" key="1">
    <source>
        <dbReference type="SAM" id="MobiDB-lite"/>
    </source>
</evidence>
<feature type="compositionally biased region" description="Basic and acidic residues" evidence="1">
    <location>
        <begin position="68"/>
        <end position="79"/>
    </location>
</feature>
<protein>
    <submittedName>
        <fullName evidence="2">Uncharacterized protein</fullName>
    </submittedName>
</protein>
<proteinExistence type="predicted"/>
<evidence type="ECO:0000313" key="2">
    <source>
        <dbReference type="EMBL" id="KAL2868487.1"/>
    </source>
</evidence>
<evidence type="ECO:0000313" key="3">
    <source>
        <dbReference type="Proteomes" id="UP001610432"/>
    </source>
</evidence>
<comment type="caution">
    <text evidence="2">The sequence shown here is derived from an EMBL/GenBank/DDBJ whole genome shotgun (WGS) entry which is preliminary data.</text>
</comment>
<reference evidence="2 3" key="1">
    <citation type="submission" date="2024-07" db="EMBL/GenBank/DDBJ databases">
        <title>Section-level genome sequencing and comparative genomics of Aspergillus sections Usti and Cavernicolus.</title>
        <authorList>
            <consortium name="Lawrence Berkeley National Laboratory"/>
            <person name="Nybo J.L."/>
            <person name="Vesth T.C."/>
            <person name="Theobald S."/>
            <person name="Frisvad J.C."/>
            <person name="Larsen T.O."/>
            <person name="Kjaerboelling I."/>
            <person name="Rothschild-Mancinelli K."/>
            <person name="Lyhne E.K."/>
            <person name="Kogle M.E."/>
            <person name="Barry K."/>
            <person name="Clum A."/>
            <person name="Na H."/>
            <person name="Ledsgaard L."/>
            <person name="Lin J."/>
            <person name="Lipzen A."/>
            <person name="Kuo A."/>
            <person name="Riley R."/>
            <person name="Mondo S."/>
            <person name="Labutti K."/>
            <person name="Haridas S."/>
            <person name="Pangalinan J."/>
            <person name="Salamov A.A."/>
            <person name="Simmons B.A."/>
            <person name="Magnuson J.K."/>
            <person name="Chen J."/>
            <person name="Drula E."/>
            <person name="Henrissat B."/>
            <person name="Wiebenga A."/>
            <person name="Lubbers R.J."/>
            <person name="Gomes A.C."/>
            <person name="Macurrencykelacurrency M.R."/>
            <person name="Stajich J."/>
            <person name="Grigoriev I.V."/>
            <person name="Mortensen U.H."/>
            <person name="De Vries R.P."/>
            <person name="Baker S.E."/>
            <person name="Andersen M.R."/>
        </authorList>
    </citation>
    <scope>NUCLEOTIDE SEQUENCE [LARGE SCALE GENOMIC DNA]</scope>
    <source>
        <strain evidence="2 3">CBS 449.75</strain>
    </source>
</reference>
<dbReference type="Proteomes" id="UP001610432">
    <property type="component" value="Unassembled WGS sequence"/>
</dbReference>
<dbReference type="RefSeq" id="XP_070887466.1">
    <property type="nucleotide sequence ID" value="XM_071034977.1"/>
</dbReference>
<accession>A0ABR4LVP7</accession>